<comment type="caution">
    <text evidence="2">The sequence shown here is derived from an EMBL/GenBank/DDBJ whole genome shotgun (WGS) entry which is preliminary data.</text>
</comment>
<dbReference type="VEuPathDB" id="FungiDB:PC110_g7222"/>
<feature type="region of interest" description="Disordered" evidence="1">
    <location>
        <begin position="143"/>
        <end position="177"/>
    </location>
</feature>
<feature type="compositionally biased region" description="Basic and acidic residues" evidence="1">
    <location>
        <begin position="150"/>
        <end position="170"/>
    </location>
</feature>
<proteinExistence type="predicted"/>
<feature type="compositionally biased region" description="Basic and acidic residues" evidence="1">
    <location>
        <begin position="13"/>
        <end position="22"/>
    </location>
</feature>
<feature type="region of interest" description="Disordered" evidence="1">
    <location>
        <begin position="1"/>
        <end position="22"/>
    </location>
</feature>
<gene>
    <name evidence="2" type="ORF">PC117_g22824</name>
</gene>
<dbReference type="AlphaFoldDB" id="A0A8T1BC83"/>
<accession>A0A8T1BC83</accession>
<dbReference type="Proteomes" id="UP000736787">
    <property type="component" value="Unassembled WGS sequence"/>
</dbReference>
<organism evidence="2 3">
    <name type="scientific">Phytophthora cactorum</name>
    <dbReference type="NCBI Taxonomy" id="29920"/>
    <lineage>
        <taxon>Eukaryota</taxon>
        <taxon>Sar</taxon>
        <taxon>Stramenopiles</taxon>
        <taxon>Oomycota</taxon>
        <taxon>Peronosporomycetes</taxon>
        <taxon>Peronosporales</taxon>
        <taxon>Peronosporaceae</taxon>
        <taxon>Phytophthora</taxon>
    </lineage>
</organism>
<dbReference type="EMBL" id="RCMK01001305">
    <property type="protein sequence ID" value="KAG2897277.1"/>
    <property type="molecule type" value="Genomic_DNA"/>
</dbReference>
<name>A0A8T1BC83_9STRA</name>
<protein>
    <submittedName>
        <fullName evidence="2">Uncharacterized protein</fullName>
    </submittedName>
</protein>
<sequence>MTESALIVTQAKDGVESGGRDRVQDVTWEAGVNASEEKATATDPVVLRNVCVGLEEKDVEVPEEFGLGAGKSVPLQWRSVELEGIGETGAYRKLPPLCDKDEPEGIAESGLRYYLQNEGSTSAFKWMEQPQFSRSEVDEIISSATVSRPAPEDKELAKKEKALQASKEEELGADFSD</sequence>
<evidence type="ECO:0000313" key="2">
    <source>
        <dbReference type="EMBL" id="KAG2897277.1"/>
    </source>
</evidence>
<evidence type="ECO:0000313" key="3">
    <source>
        <dbReference type="Proteomes" id="UP000736787"/>
    </source>
</evidence>
<evidence type="ECO:0000256" key="1">
    <source>
        <dbReference type="SAM" id="MobiDB-lite"/>
    </source>
</evidence>
<reference evidence="2" key="1">
    <citation type="submission" date="2018-10" db="EMBL/GenBank/DDBJ databases">
        <title>Effector identification in a new, highly contiguous assembly of the strawberry crown rot pathogen Phytophthora cactorum.</title>
        <authorList>
            <person name="Armitage A.D."/>
            <person name="Nellist C.F."/>
            <person name="Bates H."/>
            <person name="Vickerstaff R.J."/>
            <person name="Harrison R.J."/>
        </authorList>
    </citation>
    <scope>NUCLEOTIDE SEQUENCE</scope>
    <source>
        <strain evidence="2">4040</strain>
    </source>
</reference>